<dbReference type="InterPro" id="IPR058264">
    <property type="entry name" value="DUF7958"/>
</dbReference>
<comment type="caution">
    <text evidence="2">The sequence shown here is derived from an EMBL/GenBank/DDBJ whole genome shotgun (WGS) entry which is preliminary data.</text>
</comment>
<dbReference type="Proteomes" id="UP000011519">
    <property type="component" value="Unassembled WGS sequence"/>
</dbReference>
<feature type="region of interest" description="Disordered" evidence="1">
    <location>
        <begin position="124"/>
        <end position="159"/>
    </location>
</feature>
<dbReference type="Pfam" id="PF25858">
    <property type="entry name" value="DUF7958"/>
    <property type="match status" value="2"/>
</dbReference>
<feature type="compositionally biased region" description="Acidic residues" evidence="1">
    <location>
        <begin position="135"/>
        <end position="147"/>
    </location>
</feature>
<protein>
    <submittedName>
        <fullName evidence="2">Uncharacterized protein</fullName>
    </submittedName>
</protein>
<dbReference type="PATRIC" id="fig|1227493.4.peg.1696"/>
<reference evidence="2 3" key="1">
    <citation type="journal article" date="2014" name="PLoS Genet.">
        <title>Phylogenetically driven sequencing of extremely halophilic archaea reveals strategies for static and dynamic osmo-response.</title>
        <authorList>
            <person name="Becker E.A."/>
            <person name="Seitzer P.M."/>
            <person name="Tritt A."/>
            <person name="Larsen D."/>
            <person name="Krusor M."/>
            <person name="Yao A.I."/>
            <person name="Wu D."/>
            <person name="Madern D."/>
            <person name="Eisen J.A."/>
            <person name="Darling A.E."/>
            <person name="Facciotti M.T."/>
        </authorList>
    </citation>
    <scope>NUCLEOTIDE SEQUENCE [LARGE SCALE GENOMIC DNA]</scope>
    <source>
        <strain evidence="2 3">JCM 10989</strain>
    </source>
</reference>
<gene>
    <name evidence="2" type="ORF">C483_08557</name>
</gene>
<evidence type="ECO:0000313" key="3">
    <source>
        <dbReference type="Proteomes" id="UP000011519"/>
    </source>
</evidence>
<dbReference type="OrthoDB" id="169669at2157"/>
<name>M0A086_9EURY</name>
<dbReference type="AlphaFoldDB" id="M0A086"/>
<dbReference type="RefSeq" id="WP_006652923.1">
    <property type="nucleotide sequence ID" value="NZ_AOIM01000022.1"/>
</dbReference>
<accession>M0A086</accession>
<evidence type="ECO:0000313" key="2">
    <source>
        <dbReference type="EMBL" id="ELY92170.1"/>
    </source>
</evidence>
<organism evidence="2 3">
    <name type="scientific">Natrialba hulunbeirensis JCM 10989</name>
    <dbReference type="NCBI Taxonomy" id="1227493"/>
    <lineage>
        <taxon>Archaea</taxon>
        <taxon>Methanobacteriati</taxon>
        <taxon>Methanobacteriota</taxon>
        <taxon>Stenosarchaea group</taxon>
        <taxon>Halobacteria</taxon>
        <taxon>Halobacteriales</taxon>
        <taxon>Natrialbaceae</taxon>
        <taxon>Natrialba</taxon>
    </lineage>
</organism>
<proteinExistence type="predicted"/>
<dbReference type="EMBL" id="AOIM01000022">
    <property type="protein sequence ID" value="ELY92170.1"/>
    <property type="molecule type" value="Genomic_DNA"/>
</dbReference>
<sequence>MQATIQSQTDRRVDLTVTDNDGIEQSLTVTREGELEYHSSDDVPPATGDDRAVAARTQHAQRSRFAKYVAFRACGFDALDPYSTTDRITYPEHLAAATLVLGTMTPETVATTFETAYRQRVAGADRSVLSPDPDSGVDTDSPPDDDTAASAADVLPVDPPTGFAPSTCRLIEQDIAVEIADAALRPLLDTLIELEGLGALRNSMDAVPERRHSDCFVRLANALSQIPVDDSPPLPTVDATTDRDGTTLVFPCCPLRVEWVRDGCTRVEYEHSSESVPDDESSVRLQLPVNTPLESVAAFQRALVDHLRCQLRDCYLGMGVAPPRDLRVRGPGIDSFTAVYEQGGFYQRYHDPDAVIDWTRFPPLPSL</sequence>
<keyword evidence="3" id="KW-1185">Reference proteome</keyword>
<evidence type="ECO:0000256" key="1">
    <source>
        <dbReference type="SAM" id="MobiDB-lite"/>
    </source>
</evidence>